<gene>
    <name evidence="3" type="ORF">EVAR_58968_1</name>
</gene>
<protein>
    <recommendedName>
        <fullName evidence="5">SEA domain-containing protein</fullName>
    </recommendedName>
</protein>
<dbReference type="OrthoDB" id="188511at2759"/>
<evidence type="ECO:0000313" key="4">
    <source>
        <dbReference type="Proteomes" id="UP000299102"/>
    </source>
</evidence>
<organism evidence="3 4">
    <name type="scientific">Eumeta variegata</name>
    <name type="common">Bagworm moth</name>
    <name type="synonym">Eumeta japonica</name>
    <dbReference type="NCBI Taxonomy" id="151549"/>
    <lineage>
        <taxon>Eukaryota</taxon>
        <taxon>Metazoa</taxon>
        <taxon>Ecdysozoa</taxon>
        <taxon>Arthropoda</taxon>
        <taxon>Hexapoda</taxon>
        <taxon>Insecta</taxon>
        <taxon>Pterygota</taxon>
        <taxon>Neoptera</taxon>
        <taxon>Endopterygota</taxon>
        <taxon>Lepidoptera</taxon>
        <taxon>Glossata</taxon>
        <taxon>Ditrysia</taxon>
        <taxon>Tineoidea</taxon>
        <taxon>Psychidae</taxon>
        <taxon>Oiketicinae</taxon>
        <taxon>Eumeta</taxon>
    </lineage>
</organism>
<dbReference type="AlphaFoldDB" id="A0A4C1YJ85"/>
<dbReference type="Proteomes" id="UP000299102">
    <property type="component" value="Unassembled WGS sequence"/>
</dbReference>
<dbReference type="PANTHER" id="PTHR46901">
    <property type="entry name" value="GH04942P"/>
    <property type="match status" value="1"/>
</dbReference>
<proteinExistence type="predicted"/>
<feature type="transmembrane region" description="Helical" evidence="2">
    <location>
        <begin position="179"/>
        <end position="201"/>
    </location>
</feature>
<keyword evidence="2" id="KW-0472">Membrane</keyword>
<dbReference type="PANTHER" id="PTHR46901:SF2">
    <property type="entry name" value="GH04942P"/>
    <property type="match status" value="1"/>
</dbReference>
<evidence type="ECO:0000256" key="1">
    <source>
        <dbReference type="SAM" id="MobiDB-lite"/>
    </source>
</evidence>
<feature type="region of interest" description="Disordered" evidence="1">
    <location>
        <begin position="235"/>
        <end position="358"/>
    </location>
</feature>
<dbReference type="STRING" id="151549.A0A4C1YJ85"/>
<accession>A0A4C1YJ85</accession>
<sequence>MVTALSRVLTESEEEEVTTEPPIPGLKSYTMFVKVTGLANSFKPPARGTTDYEELSQQLTSNLGSALGTNPGYKDLTLDDLMQNETSSMLAEFTLRAVDTNSIETARALGGGAAQAHGDEEEGRRWERAVRDVLAGGSVGNLNVDPQFLVFEPRALLSTTPPPVEGNARSFFGASSRKLHVVIACVCALVLVAVVQAACTLHRTRIARNARREQLIQNTAWKDYSPSNTNYAFEPFESDDKYNSTASTAPLRERPSTVPLRPTNPPPPRPHSAAKMVPNGDKMATNGHKMAANGSKAGHSNTKDRSPKYPNSAAQYYHETRSLQRPRGQYSYTPRPSGERAYSLPRGPRAPPASEEPQPDFYFMPSQRKYEGSWHFASTNCIRRIMGIKIEGQSISECQPQHCMAVGEEYGVDRIEPFSWKIEFMKNR</sequence>
<comment type="caution">
    <text evidence="3">The sequence shown here is derived from an EMBL/GenBank/DDBJ whole genome shotgun (WGS) entry which is preliminary data.</text>
</comment>
<reference evidence="3 4" key="1">
    <citation type="journal article" date="2019" name="Commun. Biol.">
        <title>The bagworm genome reveals a unique fibroin gene that provides high tensile strength.</title>
        <authorList>
            <person name="Kono N."/>
            <person name="Nakamura H."/>
            <person name="Ohtoshi R."/>
            <person name="Tomita M."/>
            <person name="Numata K."/>
            <person name="Arakawa K."/>
        </authorList>
    </citation>
    <scope>NUCLEOTIDE SEQUENCE [LARGE SCALE GENOMIC DNA]</scope>
</reference>
<keyword evidence="2" id="KW-0812">Transmembrane</keyword>
<evidence type="ECO:0000256" key="2">
    <source>
        <dbReference type="SAM" id="Phobius"/>
    </source>
</evidence>
<keyword evidence="4" id="KW-1185">Reference proteome</keyword>
<feature type="region of interest" description="Disordered" evidence="1">
    <location>
        <begin position="1"/>
        <end position="22"/>
    </location>
</feature>
<name>A0A4C1YJ85_EUMVA</name>
<evidence type="ECO:0000313" key="3">
    <source>
        <dbReference type="EMBL" id="GBP74467.1"/>
    </source>
</evidence>
<keyword evidence="2" id="KW-1133">Transmembrane helix</keyword>
<evidence type="ECO:0008006" key="5">
    <source>
        <dbReference type="Google" id="ProtNLM"/>
    </source>
</evidence>
<dbReference type="EMBL" id="BGZK01001209">
    <property type="protein sequence ID" value="GBP74467.1"/>
    <property type="molecule type" value="Genomic_DNA"/>
</dbReference>